<evidence type="ECO:0000259" key="6">
    <source>
        <dbReference type="Pfam" id="PF03109"/>
    </source>
</evidence>
<accession>A0A5C3EXV1</accession>
<dbReference type="CDD" id="cd13970">
    <property type="entry name" value="ABC1_ADCK3"/>
    <property type="match status" value="1"/>
</dbReference>
<dbReference type="PANTHER" id="PTHR43851">
    <property type="match status" value="1"/>
</dbReference>
<feature type="region of interest" description="Disordered" evidence="5">
    <location>
        <begin position="1060"/>
        <end position="1099"/>
    </location>
</feature>
<feature type="region of interest" description="Disordered" evidence="5">
    <location>
        <begin position="834"/>
        <end position="854"/>
    </location>
</feature>
<dbReference type="EMBL" id="OOIP01000005">
    <property type="protein sequence ID" value="SPO36710.1"/>
    <property type="molecule type" value="Genomic_DNA"/>
</dbReference>
<feature type="compositionally biased region" description="Polar residues" evidence="5">
    <location>
        <begin position="124"/>
        <end position="135"/>
    </location>
</feature>
<dbReference type="GO" id="GO:0016740">
    <property type="term" value="F:transferase activity"/>
    <property type="evidence" value="ECO:0007669"/>
    <property type="project" value="UniProtKB-KW"/>
</dbReference>
<gene>
    <name evidence="7" type="ORF">PSFLO_02181</name>
</gene>
<evidence type="ECO:0000256" key="3">
    <source>
        <dbReference type="ARBA" id="ARBA00022741"/>
    </source>
</evidence>
<evidence type="ECO:0000313" key="8">
    <source>
        <dbReference type="Proteomes" id="UP000323386"/>
    </source>
</evidence>
<dbReference type="InterPro" id="IPR011009">
    <property type="entry name" value="Kinase-like_dom_sf"/>
</dbReference>
<name>A0A5C3EXV1_9BASI</name>
<feature type="compositionally biased region" description="Gly residues" evidence="5">
    <location>
        <begin position="838"/>
        <end position="848"/>
    </location>
</feature>
<feature type="compositionally biased region" description="Low complexity" evidence="5">
    <location>
        <begin position="279"/>
        <end position="295"/>
    </location>
</feature>
<evidence type="ECO:0000313" key="7">
    <source>
        <dbReference type="EMBL" id="SPO36710.1"/>
    </source>
</evidence>
<evidence type="ECO:0000256" key="2">
    <source>
        <dbReference type="ARBA" id="ARBA00022679"/>
    </source>
</evidence>
<feature type="compositionally biased region" description="Low complexity" evidence="5">
    <location>
        <begin position="74"/>
        <end position="93"/>
    </location>
</feature>
<dbReference type="GO" id="GO:0006744">
    <property type="term" value="P:ubiquinone biosynthetic process"/>
    <property type="evidence" value="ECO:0007669"/>
    <property type="project" value="TreeGrafter"/>
</dbReference>
<dbReference type="Pfam" id="PF03109">
    <property type="entry name" value="ABC1"/>
    <property type="match status" value="1"/>
</dbReference>
<feature type="compositionally biased region" description="Basic and acidic residues" evidence="5">
    <location>
        <begin position="1081"/>
        <end position="1092"/>
    </location>
</feature>
<dbReference type="Gene3D" id="1.10.510.10">
    <property type="entry name" value="Transferase(Phosphotransferase) domain 1"/>
    <property type="match status" value="1"/>
</dbReference>
<feature type="region of interest" description="Disordered" evidence="5">
    <location>
        <begin position="924"/>
        <end position="962"/>
    </location>
</feature>
<dbReference type="SUPFAM" id="SSF56112">
    <property type="entry name" value="Protein kinase-like (PK-like)"/>
    <property type="match status" value="1"/>
</dbReference>
<comment type="similarity">
    <text evidence="1">Belongs to the protein kinase superfamily. ADCK protein kinase family.</text>
</comment>
<dbReference type="PANTHER" id="PTHR43851:SF3">
    <property type="entry name" value="COENZYME Q8"/>
    <property type="match status" value="1"/>
</dbReference>
<reference evidence="7 8" key="1">
    <citation type="submission" date="2018-03" db="EMBL/GenBank/DDBJ databases">
        <authorList>
            <person name="Guldener U."/>
        </authorList>
    </citation>
    <scope>NUCLEOTIDE SEQUENCE [LARGE SCALE GENOMIC DNA]</scope>
    <source>
        <strain evidence="7 8">DAOM196992</strain>
    </source>
</reference>
<dbReference type="InterPro" id="IPR004147">
    <property type="entry name" value="ABC1_dom"/>
</dbReference>
<feature type="domain" description="ABC1 atypical kinase-like" evidence="6">
    <location>
        <begin position="433"/>
        <end position="684"/>
    </location>
</feature>
<keyword evidence="8" id="KW-1185">Reference proteome</keyword>
<proteinExistence type="inferred from homology"/>
<dbReference type="AlphaFoldDB" id="A0A5C3EXV1"/>
<sequence>MLRSSLNDAAAVASAVCQITKRIVVAAPASATRPLHPQPSTPWPTQVHQNAAATPAQTSPMHHPAAVEPHHESSPASHDAAASSLASTSATAAPVPQPGAASPTTPPPPRPKPRPWSTHIRAAQISQTASPQDTLTTPSEPPAQPAQPSSTSTSSTQDHSTLNPPAAPPHYDDRTPTIDDRVSLPPRAPDGTHTEMKVVHSGSSRHSAVTRDPSVDADAAARLALMRGLDDSLHTYYGEPEPAHTAAAASSVSAVEANTAAHPTAGPVAPTSSPPSPPTDTSDPVEPVVQVAPQPLRTAAPSNGTPEAVPDVGVDATAPPADVIGAEQEEYDAATEVRETPLRAAKVPSSRLGRLFHYGSLGAGLAVGTAGQFFRGGGGDSSGGGGMVLSEQNISRLVDKLSTMRGAALKLGQFLSIQDTNVLPPQIEKVLLRVQNAANYMPVWQMQKVMSAELGCSDWKERYFESFDEIPFASASIGQVHSATLRRDFADDPSMAGRRVAVKVQFPGVLESIDSDLSYIRWLVSASALLPRGLFLDNSLKVMSRELRDECDYEREAEMGRKFRALLEGSAEFEVPKVVDALSTRRVLVTEMMRGRPLTQASRYTQEKRDQIARSILNLSLSELFRFRLMQTDPNWTNFLYNERNGKLQLIDFGATREYSKEFMDDWLKMLQAAIRGNHDECVQWSRKVGYLTGEESERMERAHVDSMIALGEPFRDGSPDPYPFESQTITDRVKAQIPLMLKERLTPPPEETYSLNRKLSGAFLLCARLKARVSCRGLFKSIEQEYQFGPVASPPSAAVVQGVRAASAPSMPDGRREFHTSRIVREARRVLEQREAGGAGGAAGSGDTGPASLGAELRKTIGRHGINLNDRFPRSRIVAPVETEGTVTSLSPGFAAGSFVETGSDANAEAGGVDLGRKVLPAEVTPSRAESPMTARQDTVESDSASPPLPPVEGADEAECKPMGPTVIRGITIPLKPPPPGPDVGFCFPLRVEASGLTSPTPCHSTPRYGDNRSTGCAHCAYDIYAEDLEDFHSRLQDVRARLAALQPPVAADEWREDLLGSFPSSDPGAESGTGPSGGEDVKAKAEREVDQVIGDLDPTMKAFLEMERRMKKKERAKAAQ</sequence>
<feature type="compositionally biased region" description="Polar residues" evidence="5">
    <location>
        <begin position="43"/>
        <end position="60"/>
    </location>
</feature>
<feature type="region of interest" description="Disordered" evidence="5">
    <location>
        <begin position="247"/>
        <end position="318"/>
    </location>
</feature>
<feature type="region of interest" description="Disordered" evidence="5">
    <location>
        <begin position="31"/>
        <end position="213"/>
    </location>
</feature>
<evidence type="ECO:0000256" key="4">
    <source>
        <dbReference type="ARBA" id="ARBA00022840"/>
    </source>
</evidence>
<keyword evidence="4" id="KW-0067">ATP-binding</keyword>
<keyword evidence="3" id="KW-0547">Nucleotide-binding</keyword>
<evidence type="ECO:0000256" key="5">
    <source>
        <dbReference type="SAM" id="MobiDB-lite"/>
    </source>
</evidence>
<feature type="compositionally biased region" description="Low complexity" evidence="5">
    <location>
        <begin position="146"/>
        <end position="157"/>
    </location>
</feature>
<feature type="compositionally biased region" description="Polar residues" evidence="5">
    <location>
        <begin position="935"/>
        <end position="946"/>
    </location>
</feature>
<dbReference type="OrthoDB" id="201153at2759"/>
<organism evidence="7 8">
    <name type="scientific">Pseudozyma flocculosa</name>
    <dbReference type="NCBI Taxonomy" id="84751"/>
    <lineage>
        <taxon>Eukaryota</taxon>
        <taxon>Fungi</taxon>
        <taxon>Dikarya</taxon>
        <taxon>Basidiomycota</taxon>
        <taxon>Ustilaginomycotina</taxon>
        <taxon>Ustilaginomycetes</taxon>
        <taxon>Ustilaginales</taxon>
        <taxon>Ustilaginaceae</taxon>
        <taxon>Pseudozyma</taxon>
    </lineage>
</organism>
<feature type="compositionally biased region" description="Low complexity" evidence="5">
    <location>
        <begin position="247"/>
        <end position="271"/>
    </location>
</feature>
<protein>
    <submittedName>
        <fullName evidence="7">Related to ABC1 - ubiquinol--cytochrome-c reductase complex assembly protein</fullName>
    </submittedName>
</protein>
<dbReference type="Proteomes" id="UP000323386">
    <property type="component" value="Unassembled WGS sequence"/>
</dbReference>
<feature type="compositionally biased region" description="Basic and acidic residues" evidence="5">
    <location>
        <begin position="170"/>
        <end position="182"/>
    </location>
</feature>
<dbReference type="InterPro" id="IPR034646">
    <property type="entry name" value="ADCK3_dom"/>
</dbReference>
<keyword evidence="2" id="KW-0808">Transferase</keyword>
<dbReference type="InterPro" id="IPR051409">
    <property type="entry name" value="Atypical_kinase_ADCK"/>
</dbReference>
<evidence type="ECO:0000256" key="1">
    <source>
        <dbReference type="ARBA" id="ARBA00009670"/>
    </source>
</evidence>
<dbReference type="GO" id="GO:0005524">
    <property type="term" value="F:ATP binding"/>
    <property type="evidence" value="ECO:0007669"/>
    <property type="project" value="UniProtKB-KW"/>
</dbReference>